<dbReference type="EMBL" id="LXQA010128797">
    <property type="protein sequence ID" value="MCI22134.1"/>
    <property type="molecule type" value="Genomic_DNA"/>
</dbReference>
<sequence length="126" mass="14302">MADTEVTVFEVFKITGERNEQTLVRQRTDRYPLVWLKTFNLLTGGYVEIAEDRTLEGGQRQPNAKAVKKDAIHIKDMGLAPPWARQRDRFNVPHGLHDDVLLSHSGPKNMPRSKGINYLDAGKDGF</sequence>
<reference evidence="1 2" key="1">
    <citation type="journal article" date="2018" name="Front. Plant Sci.">
        <title>Red Clover (Trifolium pratense) and Zigzag Clover (T. medium) - A Picture of Genomic Similarities and Differences.</title>
        <authorList>
            <person name="Dluhosova J."/>
            <person name="Istvanek J."/>
            <person name="Nedelnik J."/>
            <person name="Repkova J."/>
        </authorList>
    </citation>
    <scope>NUCLEOTIDE SEQUENCE [LARGE SCALE GENOMIC DNA]</scope>
    <source>
        <strain evidence="2">cv. 10/8</strain>
        <tissue evidence="1">Leaf</tissue>
    </source>
</reference>
<feature type="non-terminal residue" evidence="1">
    <location>
        <position position="126"/>
    </location>
</feature>
<accession>A0A392QDA2</accession>
<keyword evidence="2" id="KW-1185">Reference proteome</keyword>
<protein>
    <submittedName>
        <fullName evidence="1">Uncharacterized protein</fullName>
    </submittedName>
</protein>
<organism evidence="1 2">
    <name type="scientific">Trifolium medium</name>
    <dbReference type="NCBI Taxonomy" id="97028"/>
    <lineage>
        <taxon>Eukaryota</taxon>
        <taxon>Viridiplantae</taxon>
        <taxon>Streptophyta</taxon>
        <taxon>Embryophyta</taxon>
        <taxon>Tracheophyta</taxon>
        <taxon>Spermatophyta</taxon>
        <taxon>Magnoliopsida</taxon>
        <taxon>eudicotyledons</taxon>
        <taxon>Gunneridae</taxon>
        <taxon>Pentapetalae</taxon>
        <taxon>rosids</taxon>
        <taxon>fabids</taxon>
        <taxon>Fabales</taxon>
        <taxon>Fabaceae</taxon>
        <taxon>Papilionoideae</taxon>
        <taxon>50 kb inversion clade</taxon>
        <taxon>NPAAA clade</taxon>
        <taxon>Hologalegina</taxon>
        <taxon>IRL clade</taxon>
        <taxon>Trifolieae</taxon>
        <taxon>Trifolium</taxon>
    </lineage>
</organism>
<evidence type="ECO:0000313" key="1">
    <source>
        <dbReference type="EMBL" id="MCI22134.1"/>
    </source>
</evidence>
<evidence type="ECO:0000313" key="2">
    <source>
        <dbReference type="Proteomes" id="UP000265520"/>
    </source>
</evidence>
<dbReference type="AlphaFoldDB" id="A0A392QDA2"/>
<dbReference type="Proteomes" id="UP000265520">
    <property type="component" value="Unassembled WGS sequence"/>
</dbReference>
<name>A0A392QDA2_9FABA</name>
<proteinExistence type="predicted"/>
<comment type="caution">
    <text evidence="1">The sequence shown here is derived from an EMBL/GenBank/DDBJ whole genome shotgun (WGS) entry which is preliminary data.</text>
</comment>